<feature type="transmembrane region" description="Helical" evidence="1">
    <location>
        <begin position="6"/>
        <end position="30"/>
    </location>
</feature>
<dbReference type="EMBL" id="BPRC01000016">
    <property type="protein sequence ID" value="GJE66694.1"/>
    <property type="molecule type" value="Genomic_DNA"/>
</dbReference>
<reference evidence="2" key="2">
    <citation type="submission" date="2021-08" db="EMBL/GenBank/DDBJ databases">
        <authorList>
            <person name="Tani A."/>
            <person name="Ola A."/>
            <person name="Ogura Y."/>
            <person name="Katsura K."/>
            <person name="Hayashi T."/>
        </authorList>
    </citation>
    <scope>NUCLEOTIDE SEQUENCE</scope>
    <source>
        <strain evidence="2">NBRC 15686</strain>
    </source>
</reference>
<keyword evidence="1" id="KW-0812">Transmembrane</keyword>
<accession>A0ABQ4UHR2</accession>
<evidence type="ECO:0000313" key="3">
    <source>
        <dbReference type="Proteomes" id="UP001055039"/>
    </source>
</evidence>
<proteinExistence type="predicted"/>
<gene>
    <name evidence="2" type="ORF">LNAOJCKE_3915</name>
</gene>
<dbReference type="Proteomes" id="UP001055039">
    <property type="component" value="Unassembled WGS sequence"/>
</dbReference>
<evidence type="ECO:0000313" key="2">
    <source>
        <dbReference type="EMBL" id="GJE66694.1"/>
    </source>
</evidence>
<name>A0ABQ4UHR2_9HYPH</name>
<keyword evidence="1" id="KW-1133">Transmembrane helix</keyword>
<evidence type="ECO:0000256" key="1">
    <source>
        <dbReference type="SAM" id="Phobius"/>
    </source>
</evidence>
<comment type="caution">
    <text evidence="2">The sequence shown here is derived from an EMBL/GenBank/DDBJ whole genome shotgun (WGS) entry which is preliminary data.</text>
</comment>
<protein>
    <submittedName>
        <fullName evidence="2">Uncharacterized protein</fullName>
    </submittedName>
</protein>
<keyword evidence="3" id="KW-1185">Reference proteome</keyword>
<sequence>MTAVDLLYGLLAALSAGTATAIIIVALRLIRSRA</sequence>
<reference evidence="2" key="1">
    <citation type="journal article" date="2021" name="Front. Microbiol.">
        <title>Comprehensive Comparative Genomics and Phenotyping of Methylobacterium Species.</title>
        <authorList>
            <person name="Alessa O."/>
            <person name="Ogura Y."/>
            <person name="Fujitani Y."/>
            <person name="Takami H."/>
            <person name="Hayashi T."/>
            <person name="Sahin N."/>
            <person name="Tani A."/>
        </authorList>
    </citation>
    <scope>NUCLEOTIDE SEQUENCE</scope>
    <source>
        <strain evidence="2">NBRC 15686</strain>
    </source>
</reference>
<organism evidence="2 3">
    <name type="scientific">Methylorubrum aminovorans</name>
    <dbReference type="NCBI Taxonomy" id="269069"/>
    <lineage>
        <taxon>Bacteria</taxon>
        <taxon>Pseudomonadati</taxon>
        <taxon>Pseudomonadota</taxon>
        <taxon>Alphaproteobacteria</taxon>
        <taxon>Hyphomicrobiales</taxon>
        <taxon>Methylobacteriaceae</taxon>
        <taxon>Methylorubrum</taxon>
    </lineage>
</organism>
<keyword evidence="1" id="KW-0472">Membrane</keyword>